<reference evidence="3" key="1">
    <citation type="journal article" date="2019" name="PLoS Negl. Trop. Dis.">
        <title>Revisiting the worldwide diversity of Leptospira species in the environment.</title>
        <authorList>
            <person name="Vincent A.T."/>
            <person name="Schiettekatte O."/>
            <person name="Bourhy P."/>
            <person name="Veyrier F.J."/>
            <person name="Picardeau M."/>
        </authorList>
    </citation>
    <scope>NUCLEOTIDE SEQUENCE [LARGE SCALE GENOMIC DNA]</scope>
    <source>
        <strain evidence="3">201601298</strain>
    </source>
</reference>
<dbReference type="Proteomes" id="UP000297940">
    <property type="component" value="Unassembled WGS sequence"/>
</dbReference>
<protein>
    <submittedName>
        <fullName evidence="2">Lactoylglutathione lyase</fullName>
    </submittedName>
</protein>
<comment type="caution">
    <text evidence="2">The sequence shown here is derived from an EMBL/GenBank/DDBJ whole genome shotgun (WGS) entry which is preliminary data.</text>
</comment>
<dbReference type="Gene3D" id="3.30.720.110">
    <property type="match status" value="1"/>
</dbReference>
<feature type="domain" description="Glyoxalase/fosfomycin resistance/dioxygenase" evidence="1">
    <location>
        <begin position="7"/>
        <end position="122"/>
    </location>
</feature>
<evidence type="ECO:0000313" key="3">
    <source>
        <dbReference type="Proteomes" id="UP000297940"/>
    </source>
</evidence>
<evidence type="ECO:0000259" key="1">
    <source>
        <dbReference type="Pfam" id="PF00903"/>
    </source>
</evidence>
<dbReference type="RefSeq" id="WP_135694097.1">
    <property type="nucleotide sequence ID" value="NZ_RQHK01000003.1"/>
</dbReference>
<proteinExistence type="predicted"/>
<dbReference type="InterPro" id="IPR004360">
    <property type="entry name" value="Glyas_Fos-R_dOase_dom"/>
</dbReference>
<dbReference type="Gene3D" id="3.30.720.120">
    <property type="match status" value="1"/>
</dbReference>
<dbReference type="EMBL" id="RQHK01000003">
    <property type="protein sequence ID" value="TGM78322.1"/>
    <property type="molecule type" value="Genomic_DNA"/>
</dbReference>
<dbReference type="GO" id="GO:0016829">
    <property type="term" value="F:lyase activity"/>
    <property type="evidence" value="ECO:0007669"/>
    <property type="project" value="UniProtKB-KW"/>
</dbReference>
<evidence type="ECO:0000313" key="2">
    <source>
        <dbReference type="EMBL" id="TGM78322.1"/>
    </source>
</evidence>
<dbReference type="Pfam" id="PF00903">
    <property type="entry name" value="Glyoxalase"/>
    <property type="match status" value="1"/>
</dbReference>
<organism evidence="2 3">
    <name type="scientific">Leptospira mtsangambouensis</name>
    <dbReference type="NCBI Taxonomy" id="2484912"/>
    <lineage>
        <taxon>Bacteria</taxon>
        <taxon>Pseudomonadati</taxon>
        <taxon>Spirochaetota</taxon>
        <taxon>Spirochaetia</taxon>
        <taxon>Leptospirales</taxon>
        <taxon>Leptospiraceae</taxon>
        <taxon>Leptospira</taxon>
    </lineage>
</organism>
<keyword evidence="2" id="KW-0456">Lyase</keyword>
<keyword evidence="3" id="KW-1185">Reference proteome</keyword>
<name>A0ABY2P0W3_9LEPT</name>
<dbReference type="InterPro" id="IPR029068">
    <property type="entry name" value="Glyas_Bleomycin-R_OHBP_Dase"/>
</dbReference>
<accession>A0ABY2P0W3</accession>
<sequence>MEFQQIQTGIITEKLEETKVFYEKWLGLITKFESDWFVLLCLPNRPEVELAIMKPNQPQVRKPYFQNSYQGKGIWFIFESKDVTKEFEKMKQNKAPIDLTLTTEEWGDVHFTLVDPNGIGIDIVQTEIQTKI</sequence>
<dbReference type="SUPFAM" id="SSF54593">
    <property type="entry name" value="Glyoxalase/Bleomycin resistance protein/Dihydroxybiphenyl dioxygenase"/>
    <property type="match status" value="1"/>
</dbReference>
<gene>
    <name evidence="2" type="ORF">EHR01_07630</name>
</gene>